<accession>A0A8J6N4V4</accession>
<name>A0A8J6N4V4_9BACT</name>
<dbReference type="Proteomes" id="UP000603545">
    <property type="component" value="Unassembled WGS sequence"/>
</dbReference>
<evidence type="ECO:0000313" key="2">
    <source>
        <dbReference type="Proteomes" id="UP000603545"/>
    </source>
</evidence>
<dbReference type="EMBL" id="JACNLL010000047">
    <property type="protein sequence ID" value="MBC8199358.1"/>
    <property type="molecule type" value="Genomic_DNA"/>
</dbReference>
<dbReference type="InterPro" id="IPR029787">
    <property type="entry name" value="Nucleotide_cyclase"/>
</dbReference>
<reference evidence="1 2" key="1">
    <citation type="submission" date="2020-08" db="EMBL/GenBank/DDBJ databases">
        <title>Bridging the membrane lipid divide: bacteria of the FCB group superphylum have the potential to synthesize archaeal ether lipids.</title>
        <authorList>
            <person name="Villanueva L."/>
            <person name="Von Meijenfeldt F.A.B."/>
            <person name="Westbye A.B."/>
            <person name="Yadav S."/>
            <person name="Hopmans E.C."/>
            <person name="Dutilh B.E."/>
            <person name="Sinninghe Damste J.S."/>
        </authorList>
    </citation>
    <scope>NUCLEOTIDE SEQUENCE [LARGE SCALE GENOMIC DNA]</scope>
    <source>
        <strain evidence="1">NIOZ-UU82</strain>
    </source>
</reference>
<sequence>MSERLNLLLTRYVISENTFQKISDQKIAEQIDIEALPPVKIKGVDEPIMVYRVNV</sequence>
<dbReference type="SUPFAM" id="SSF55073">
    <property type="entry name" value="Nucleotide cyclase"/>
    <property type="match status" value="1"/>
</dbReference>
<evidence type="ECO:0000313" key="1">
    <source>
        <dbReference type="EMBL" id="MBC8199358.1"/>
    </source>
</evidence>
<comment type="caution">
    <text evidence="1">The sequence shown here is derived from an EMBL/GenBank/DDBJ whole genome shotgun (WGS) entry which is preliminary data.</text>
</comment>
<gene>
    <name evidence="1" type="ORF">H8E80_04840</name>
</gene>
<proteinExistence type="predicted"/>
<dbReference type="AlphaFoldDB" id="A0A8J6N4V4"/>
<protein>
    <submittedName>
        <fullName evidence="1">Uncharacterized protein</fullName>
    </submittedName>
</protein>
<dbReference type="Gene3D" id="3.30.70.1230">
    <property type="entry name" value="Nucleotide cyclase"/>
    <property type="match status" value="1"/>
</dbReference>
<organism evidence="1 2">
    <name type="scientific">Candidatus Desulfaltia bathyphila</name>
    <dbReference type="NCBI Taxonomy" id="2841697"/>
    <lineage>
        <taxon>Bacteria</taxon>
        <taxon>Pseudomonadati</taxon>
        <taxon>Thermodesulfobacteriota</taxon>
        <taxon>Desulfobacteria</taxon>
        <taxon>Desulfobacterales</taxon>
        <taxon>Desulfobacterales incertae sedis</taxon>
        <taxon>Candidatus Desulfaltia</taxon>
    </lineage>
</organism>